<keyword evidence="6" id="KW-1185">Reference proteome</keyword>
<evidence type="ECO:0000259" key="4">
    <source>
        <dbReference type="Pfam" id="PF24627"/>
    </source>
</evidence>
<feature type="coiled-coil region" evidence="2">
    <location>
        <begin position="103"/>
        <end position="147"/>
    </location>
</feature>
<feature type="coiled-coil region" evidence="2">
    <location>
        <begin position="38"/>
        <end position="65"/>
    </location>
</feature>
<organism evidence="7">
    <name type="scientific">Brugia pahangi</name>
    <name type="common">Filarial nematode worm</name>
    <dbReference type="NCBI Taxonomy" id="6280"/>
    <lineage>
        <taxon>Eukaryota</taxon>
        <taxon>Metazoa</taxon>
        <taxon>Ecdysozoa</taxon>
        <taxon>Nematoda</taxon>
        <taxon>Chromadorea</taxon>
        <taxon>Rhabditida</taxon>
        <taxon>Spirurina</taxon>
        <taxon>Spiruromorpha</taxon>
        <taxon>Filarioidea</taxon>
        <taxon>Onchocercidae</taxon>
        <taxon>Brugia</taxon>
    </lineage>
</organism>
<proteinExistence type="predicted"/>
<dbReference type="EMBL" id="UZAD01000612">
    <property type="protein sequence ID" value="VDN84135.1"/>
    <property type="molecule type" value="Genomic_DNA"/>
</dbReference>
<evidence type="ECO:0000256" key="2">
    <source>
        <dbReference type="SAM" id="Coils"/>
    </source>
</evidence>
<evidence type="ECO:0000313" key="5">
    <source>
        <dbReference type="EMBL" id="VDN84135.1"/>
    </source>
</evidence>
<protein>
    <submittedName>
        <fullName evidence="7">Major antigen</fullName>
    </submittedName>
</protein>
<feature type="coiled-coil region" evidence="2">
    <location>
        <begin position="382"/>
        <end position="639"/>
    </location>
</feature>
<gene>
    <name evidence="5" type="ORF">BPAG_LOCUS2949</name>
</gene>
<dbReference type="InterPro" id="IPR055167">
    <property type="entry name" value="Rootletin-like_CC"/>
</dbReference>
<dbReference type="STRING" id="6280.A0A0N4T449"/>
<sequence>MDDASLGNAMTGGRISKIYPRDELINYKRRIDANTEQQREHADIMAALQRKIERYRQRFEEIEGRLTVHDWNDSGDFTDMKLKEEWLLSPRFKMQDIGDVEFASQLEDERRRTDDLALQLQQERFQNDQLQGEIQRLRQQFEINIRDKERVYQTRERNLTRYLSDEQRKMMELWSELQRVRKQCSEYREQTERDLENQRNEFIKVIRHVSGLVRGLNVESGTHTLLSDLSSESGVDITQDTILIEAVKRFHDSQQQQQQQQAVPVIGPELINELRLARSEDAGLHDELMRKYEESAKRIIELESRDDENHNKLIALESDLKRTRDRLAESQNALRKLYDMTHEYEINAETKARASSPAKSYVPPPEVLRSVRYVLNSRINDSNVLQRKLKNADAQINELTSKYDSLEEIRRRLEKQIAELNRTLINRQKELDDKKHTMKNLEDYLKNTEQEKSSIESRRRFLEDEIQKMQEHFKITLADVERKANDNAEERIRKIEDETKISTHELTARMAALQEDNKKLKNEADEMNKRIQKIDKEYNNIVDELNSKDSTFESARKVLENELNDKSAQLEAMSNELSDLHIKYENARKNTTTIELQIKEMKDERSGIIKEKKTLTKALNDLENKLNVEAKTRDDAEKLNQRLFVCLFVCLL</sequence>
<dbReference type="Pfam" id="PF15035">
    <property type="entry name" value="Rootletin"/>
    <property type="match status" value="1"/>
</dbReference>
<name>A0A0N4T449_BRUPA</name>
<accession>A0A0N4T449</accession>
<feature type="domain" description="PUMA/OVT1 coiled-coil region" evidence="4">
    <location>
        <begin position="380"/>
        <end position="453"/>
    </location>
</feature>
<evidence type="ECO:0000256" key="1">
    <source>
        <dbReference type="ARBA" id="ARBA00023054"/>
    </source>
</evidence>
<keyword evidence="1 2" id="KW-0175">Coiled coil</keyword>
<dbReference type="Pfam" id="PF24423">
    <property type="entry name" value="OVT1"/>
    <property type="match status" value="1"/>
</dbReference>
<evidence type="ECO:0000313" key="6">
    <source>
        <dbReference type="Proteomes" id="UP000278627"/>
    </source>
</evidence>
<dbReference type="SUPFAM" id="SSF57997">
    <property type="entry name" value="Tropomyosin"/>
    <property type="match status" value="1"/>
</dbReference>
<reference evidence="5 6" key="2">
    <citation type="submission" date="2018-11" db="EMBL/GenBank/DDBJ databases">
        <authorList>
            <consortium name="Pathogen Informatics"/>
        </authorList>
    </citation>
    <scope>NUCLEOTIDE SEQUENCE [LARGE SCALE GENOMIC DNA]</scope>
</reference>
<evidence type="ECO:0000259" key="3">
    <source>
        <dbReference type="Pfam" id="PF15035"/>
    </source>
</evidence>
<evidence type="ECO:0000313" key="7">
    <source>
        <dbReference type="WBParaSite" id="BPAG_0000297901-mRNA-1"/>
    </source>
</evidence>
<dbReference type="AlphaFoldDB" id="A0A0N4T449"/>
<reference evidence="7" key="1">
    <citation type="submission" date="2017-02" db="UniProtKB">
        <authorList>
            <consortium name="WormBaseParasite"/>
        </authorList>
    </citation>
    <scope>IDENTIFICATION</scope>
</reference>
<feature type="domain" description="Rootletin-like coiled-coil" evidence="3">
    <location>
        <begin position="28"/>
        <end position="205"/>
    </location>
</feature>
<dbReference type="Proteomes" id="UP000278627">
    <property type="component" value="Unassembled WGS sequence"/>
</dbReference>
<dbReference type="InterPro" id="IPR057531">
    <property type="entry name" value="PUMA/OVT1_CC"/>
</dbReference>
<dbReference type="Pfam" id="PF24627">
    <property type="entry name" value="PUMA_CC"/>
    <property type="match status" value="1"/>
</dbReference>
<dbReference type="WBParaSite" id="BPAG_0000297901-mRNA-1">
    <property type="protein sequence ID" value="BPAG_0000297901-mRNA-1"/>
    <property type="gene ID" value="BPAG_0000297901"/>
</dbReference>
<feature type="coiled-coil region" evidence="2">
    <location>
        <begin position="285"/>
        <end position="340"/>
    </location>
</feature>